<dbReference type="Pfam" id="PF13855">
    <property type="entry name" value="LRR_8"/>
    <property type="match status" value="1"/>
</dbReference>
<keyword evidence="2" id="KW-0732">Signal</keyword>
<dbReference type="PROSITE" id="PS51450">
    <property type="entry name" value="LRR"/>
    <property type="match status" value="1"/>
</dbReference>
<accession>K1RCX7</accession>
<dbReference type="HOGENOM" id="CLU_057202_0_0_1"/>
<dbReference type="InterPro" id="IPR001611">
    <property type="entry name" value="Leu-rich_rpt"/>
</dbReference>
<dbReference type="PANTHER" id="PTHR24369:SF210">
    <property type="entry name" value="CHAOPTIN-RELATED"/>
    <property type="match status" value="1"/>
</dbReference>
<dbReference type="InterPro" id="IPR032675">
    <property type="entry name" value="LRR_dom_sf"/>
</dbReference>
<dbReference type="GO" id="GO:0005886">
    <property type="term" value="C:plasma membrane"/>
    <property type="evidence" value="ECO:0007669"/>
    <property type="project" value="TreeGrafter"/>
</dbReference>
<dbReference type="AlphaFoldDB" id="K1RCX7"/>
<organism evidence="4">
    <name type="scientific">Magallana gigas</name>
    <name type="common">Pacific oyster</name>
    <name type="synonym">Crassostrea gigas</name>
    <dbReference type="NCBI Taxonomy" id="29159"/>
    <lineage>
        <taxon>Eukaryota</taxon>
        <taxon>Metazoa</taxon>
        <taxon>Spiralia</taxon>
        <taxon>Lophotrochozoa</taxon>
        <taxon>Mollusca</taxon>
        <taxon>Bivalvia</taxon>
        <taxon>Autobranchia</taxon>
        <taxon>Pteriomorphia</taxon>
        <taxon>Ostreida</taxon>
        <taxon>Ostreoidea</taxon>
        <taxon>Ostreidae</taxon>
        <taxon>Magallana</taxon>
    </lineage>
</organism>
<dbReference type="PANTHER" id="PTHR24369">
    <property type="entry name" value="ANTIGEN BSP, PUTATIVE-RELATED"/>
    <property type="match status" value="1"/>
</dbReference>
<gene>
    <name evidence="4" type="ORF">CGI_10022867</name>
</gene>
<sequence length="402" mass="43754">MADKLVFVVCLCLLLAPWLEANPTGCVAKPGNYDSTIPTQCTYGSFSTPLAQTSFTTLSTQRMEFVEYQTSFTSAQFSAFSSTTGFSTKHPNSITIACKSGISSFAFGSNAFSDFPNVVEVTIINCPSTTFPASVFNGLTLSKLTIKGGSIASIDAGTFTGLTITNMNITSEESGLIIKDCPITGTLPEALFSTLTTMEYLILEGLNLDQLETTTFTNLTSLRYLSFSNNKLTNITEGIFGELRALTEINMDENPWLCDCDSLWFLDYSLYHGIKLSGGPLCSTPVEYKCKGNHKRATKYWDEVCPKLNACGHNVGVAIAPATCILLADFISYILVVIVVIISSIALGIICKVRRDLKAVQDRLKNKRATSWGRVQEMMKKKEASSGVSQKPPFPTKTGWGN</sequence>
<evidence type="ECO:0000256" key="3">
    <source>
        <dbReference type="ARBA" id="ARBA00022737"/>
    </source>
</evidence>
<proteinExistence type="predicted"/>
<keyword evidence="1" id="KW-0433">Leucine-rich repeat</keyword>
<evidence type="ECO:0000313" key="4">
    <source>
        <dbReference type="EMBL" id="EKC31991.1"/>
    </source>
</evidence>
<keyword evidence="3" id="KW-0677">Repeat</keyword>
<evidence type="ECO:0000256" key="1">
    <source>
        <dbReference type="ARBA" id="ARBA00022614"/>
    </source>
</evidence>
<name>K1RCX7_MAGGI</name>
<dbReference type="InterPro" id="IPR050541">
    <property type="entry name" value="LRR_TM_domain-containing"/>
</dbReference>
<dbReference type="EMBL" id="JH818182">
    <property type="protein sequence ID" value="EKC31991.1"/>
    <property type="molecule type" value="Genomic_DNA"/>
</dbReference>
<dbReference type="Gene3D" id="3.80.10.10">
    <property type="entry name" value="Ribonuclease Inhibitor"/>
    <property type="match status" value="1"/>
</dbReference>
<protein>
    <submittedName>
        <fullName evidence="4">Leucine-rich repeat-containing protein 15</fullName>
    </submittedName>
</protein>
<dbReference type="InParanoid" id="K1RCX7"/>
<dbReference type="InterPro" id="IPR003591">
    <property type="entry name" value="Leu-rich_rpt_typical-subtyp"/>
</dbReference>
<dbReference type="SUPFAM" id="SSF52058">
    <property type="entry name" value="L domain-like"/>
    <property type="match status" value="1"/>
</dbReference>
<evidence type="ECO:0000256" key="2">
    <source>
        <dbReference type="ARBA" id="ARBA00022729"/>
    </source>
</evidence>
<dbReference type="SMART" id="SM00369">
    <property type="entry name" value="LRR_TYP"/>
    <property type="match status" value="1"/>
</dbReference>
<reference evidence="4" key="1">
    <citation type="journal article" date="2012" name="Nature">
        <title>The oyster genome reveals stress adaptation and complexity of shell formation.</title>
        <authorList>
            <person name="Zhang G."/>
            <person name="Fang X."/>
            <person name="Guo X."/>
            <person name="Li L."/>
            <person name="Luo R."/>
            <person name="Xu F."/>
            <person name="Yang P."/>
            <person name="Zhang L."/>
            <person name="Wang X."/>
            <person name="Qi H."/>
            <person name="Xiong Z."/>
            <person name="Que H."/>
            <person name="Xie Y."/>
            <person name="Holland P.W."/>
            <person name="Paps J."/>
            <person name="Zhu Y."/>
            <person name="Wu F."/>
            <person name="Chen Y."/>
            <person name="Wang J."/>
            <person name="Peng C."/>
            <person name="Meng J."/>
            <person name="Yang L."/>
            <person name="Liu J."/>
            <person name="Wen B."/>
            <person name="Zhang N."/>
            <person name="Huang Z."/>
            <person name="Zhu Q."/>
            <person name="Feng Y."/>
            <person name="Mount A."/>
            <person name="Hedgecock D."/>
            <person name="Xu Z."/>
            <person name="Liu Y."/>
            <person name="Domazet-Loso T."/>
            <person name="Du Y."/>
            <person name="Sun X."/>
            <person name="Zhang S."/>
            <person name="Liu B."/>
            <person name="Cheng P."/>
            <person name="Jiang X."/>
            <person name="Li J."/>
            <person name="Fan D."/>
            <person name="Wang W."/>
            <person name="Fu W."/>
            <person name="Wang T."/>
            <person name="Wang B."/>
            <person name="Zhang J."/>
            <person name="Peng Z."/>
            <person name="Li Y."/>
            <person name="Li N."/>
            <person name="Wang J."/>
            <person name="Chen M."/>
            <person name="He Y."/>
            <person name="Tan F."/>
            <person name="Song X."/>
            <person name="Zheng Q."/>
            <person name="Huang R."/>
            <person name="Yang H."/>
            <person name="Du X."/>
            <person name="Chen L."/>
            <person name="Yang M."/>
            <person name="Gaffney P.M."/>
            <person name="Wang S."/>
            <person name="Luo L."/>
            <person name="She Z."/>
            <person name="Ming Y."/>
            <person name="Huang W."/>
            <person name="Zhang S."/>
            <person name="Huang B."/>
            <person name="Zhang Y."/>
            <person name="Qu T."/>
            <person name="Ni P."/>
            <person name="Miao G."/>
            <person name="Wang J."/>
            <person name="Wang Q."/>
            <person name="Steinberg C.E."/>
            <person name="Wang H."/>
            <person name="Li N."/>
            <person name="Qian L."/>
            <person name="Zhang G."/>
            <person name="Li Y."/>
            <person name="Yang H."/>
            <person name="Liu X."/>
            <person name="Wang J."/>
            <person name="Yin Y."/>
            <person name="Wang J."/>
        </authorList>
    </citation>
    <scope>NUCLEOTIDE SEQUENCE [LARGE SCALE GENOMIC DNA]</scope>
    <source>
        <strain evidence="4">05x7-T-G4-1.051#20</strain>
    </source>
</reference>